<dbReference type="InterPro" id="IPR013216">
    <property type="entry name" value="Methyltransf_11"/>
</dbReference>
<dbReference type="PANTHER" id="PTHR45036:SF1">
    <property type="entry name" value="METHYLTRANSFERASE LIKE 7A"/>
    <property type="match status" value="1"/>
</dbReference>
<name>A0ABV5UWE6_9MICC</name>
<keyword evidence="2" id="KW-0808">Transferase</keyword>
<gene>
    <name evidence="2" type="ORF">ACFFPI_20730</name>
</gene>
<dbReference type="RefSeq" id="WP_345040663.1">
    <property type="nucleotide sequence ID" value="NZ_BAABED010000001.1"/>
</dbReference>
<dbReference type="InterPro" id="IPR029063">
    <property type="entry name" value="SAM-dependent_MTases_sf"/>
</dbReference>
<dbReference type="EC" id="2.1.1.-" evidence="2"/>
<dbReference type="PANTHER" id="PTHR45036">
    <property type="entry name" value="METHYLTRANSFERASE LIKE 7B"/>
    <property type="match status" value="1"/>
</dbReference>
<organism evidence="2 3">
    <name type="scientific">Arthrobacter methylotrophus</name>
    <dbReference type="NCBI Taxonomy" id="121291"/>
    <lineage>
        <taxon>Bacteria</taxon>
        <taxon>Bacillati</taxon>
        <taxon>Actinomycetota</taxon>
        <taxon>Actinomycetes</taxon>
        <taxon>Micrococcales</taxon>
        <taxon>Micrococcaceae</taxon>
        <taxon>Arthrobacter</taxon>
    </lineage>
</organism>
<dbReference type="GO" id="GO:0008168">
    <property type="term" value="F:methyltransferase activity"/>
    <property type="evidence" value="ECO:0007669"/>
    <property type="project" value="UniProtKB-KW"/>
</dbReference>
<dbReference type="GO" id="GO:0032259">
    <property type="term" value="P:methylation"/>
    <property type="evidence" value="ECO:0007669"/>
    <property type="project" value="UniProtKB-KW"/>
</dbReference>
<accession>A0ABV5UWE6</accession>
<dbReference type="CDD" id="cd02440">
    <property type="entry name" value="AdoMet_MTases"/>
    <property type="match status" value="1"/>
</dbReference>
<feature type="domain" description="Methyltransferase type 11" evidence="1">
    <location>
        <begin position="41"/>
        <end position="135"/>
    </location>
</feature>
<proteinExistence type="predicted"/>
<evidence type="ECO:0000259" key="1">
    <source>
        <dbReference type="Pfam" id="PF08241"/>
    </source>
</evidence>
<keyword evidence="3" id="KW-1185">Reference proteome</keyword>
<dbReference type="Proteomes" id="UP001589536">
    <property type="component" value="Unassembled WGS sequence"/>
</dbReference>
<evidence type="ECO:0000313" key="3">
    <source>
        <dbReference type="Proteomes" id="UP001589536"/>
    </source>
</evidence>
<dbReference type="InterPro" id="IPR052356">
    <property type="entry name" value="Thiol_S-MT"/>
</dbReference>
<reference evidence="2 3" key="1">
    <citation type="submission" date="2024-09" db="EMBL/GenBank/DDBJ databases">
        <authorList>
            <person name="Sun Q."/>
            <person name="Mori K."/>
        </authorList>
    </citation>
    <scope>NUCLEOTIDE SEQUENCE [LARGE SCALE GENOMIC DNA]</scope>
    <source>
        <strain evidence="2 3">JCM 13519</strain>
    </source>
</reference>
<sequence length="212" mass="22539">MTSQHPRFARAYARAVPAINQRGGTEHRRSLLAGLRGRVIEIGAGEGSSFGLYPATVERVLGIEPDDYLRGLAAAKAKFADIPVTVVPGAAENIPAADGEADAVVVSLVLCSVVNQATALAEIRRVLRPGGTLAFYEHVRSNRRVFAVVEDLLTPAWERVAGGCHPNRETLQEISAAGFQVLDAKRFGFSAGPLSPPIAHILGRAMSPAEPR</sequence>
<keyword evidence="2" id="KW-0489">Methyltransferase</keyword>
<protein>
    <submittedName>
        <fullName evidence="2">Class I SAM-dependent methyltransferase</fullName>
        <ecNumber evidence="2">2.1.1.-</ecNumber>
    </submittedName>
</protein>
<dbReference type="EMBL" id="JBHMBH010000053">
    <property type="protein sequence ID" value="MFB9716522.1"/>
    <property type="molecule type" value="Genomic_DNA"/>
</dbReference>
<dbReference type="Pfam" id="PF08241">
    <property type="entry name" value="Methyltransf_11"/>
    <property type="match status" value="1"/>
</dbReference>
<comment type="caution">
    <text evidence="2">The sequence shown here is derived from an EMBL/GenBank/DDBJ whole genome shotgun (WGS) entry which is preliminary data.</text>
</comment>
<dbReference type="SUPFAM" id="SSF53335">
    <property type="entry name" value="S-adenosyl-L-methionine-dependent methyltransferases"/>
    <property type="match status" value="1"/>
</dbReference>
<evidence type="ECO:0000313" key="2">
    <source>
        <dbReference type="EMBL" id="MFB9716522.1"/>
    </source>
</evidence>
<dbReference type="Gene3D" id="3.40.50.150">
    <property type="entry name" value="Vaccinia Virus protein VP39"/>
    <property type="match status" value="1"/>
</dbReference>